<evidence type="ECO:0000313" key="3">
    <source>
        <dbReference type="Proteomes" id="UP000778523"/>
    </source>
</evidence>
<keyword evidence="1" id="KW-0732">Signal</keyword>
<comment type="caution">
    <text evidence="2">The sequence shown here is derived from an EMBL/GenBank/DDBJ whole genome shotgun (WGS) entry which is preliminary data.</text>
</comment>
<feature type="signal peptide" evidence="1">
    <location>
        <begin position="1"/>
        <end position="21"/>
    </location>
</feature>
<gene>
    <name evidence="2" type="ORF">HJ583_012125</name>
</gene>
<evidence type="ECO:0000256" key="1">
    <source>
        <dbReference type="SAM" id="SignalP"/>
    </source>
</evidence>
<evidence type="ECO:0000313" key="2">
    <source>
        <dbReference type="EMBL" id="NSL55776.1"/>
    </source>
</evidence>
<reference evidence="2 3" key="1">
    <citation type="submission" date="2020-06" db="EMBL/GenBank/DDBJ databases">
        <title>Draft genome of Uliginosibacterium sp. IMCC34675.</title>
        <authorList>
            <person name="Song J."/>
        </authorList>
    </citation>
    <scope>NUCLEOTIDE SEQUENCE [LARGE SCALE GENOMIC DNA]</scope>
    <source>
        <strain evidence="2 3">IMCC34675</strain>
    </source>
</reference>
<protein>
    <submittedName>
        <fullName evidence="2">Uncharacterized protein</fullName>
    </submittedName>
</protein>
<proteinExistence type="predicted"/>
<sequence>MSQSVRWMTCFAMSLFGASVAAQSIMDSPVPIIEKADLVLAENIGGEIAWINDKNLLATVLLDDPRSRWWVRRVVNVDVRSGQAVEFLARGFVSCSNPVAGLIGISSGTLAANYEGGSKEPRPSPHLYKRSFWSSTLVPLKDEDEWNKWLCIKTSKAELNDPGAGNPQSDHRYLQTPDELLRITKELNETRSDVVYGLVLERGKEKIQLADLTPSEVGWRPQFLPFLNKHLLGAGEFIFAGDMVLPGNKRTQEIPTITMTKDGKIEREYVRDRLLSKGFKRDASVIPYAKGNLVFIQDRPSYGGGIYRETGGLVERIWCVNKGNGFDRKCRPQAISMSPDGCSLAFFDEGSDDLKKSVPRISLKILDVCH</sequence>
<keyword evidence="3" id="KW-1185">Reference proteome</keyword>
<dbReference type="EMBL" id="JABCSC020000003">
    <property type="protein sequence ID" value="NSL55776.1"/>
    <property type="molecule type" value="Genomic_DNA"/>
</dbReference>
<dbReference type="Proteomes" id="UP000778523">
    <property type="component" value="Unassembled WGS sequence"/>
</dbReference>
<dbReference type="RefSeq" id="WP_170022172.1">
    <property type="nucleotide sequence ID" value="NZ_JABCSC020000003.1"/>
</dbReference>
<organism evidence="2 3">
    <name type="scientific">Uliginosibacterium aquaticum</name>
    <dbReference type="NCBI Taxonomy" id="2731212"/>
    <lineage>
        <taxon>Bacteria</taxon>
        <taxon>Pseudomonadati</taxon>
        <taxon>Pseudomonadota</taxon>
        <taxon>Betaproteobacteria</taxon>
        <taxon>Rhodocyclales</taxon>
        <taxon>Zoogloeaceae</taxon>
        <taxon>Uliginosibacterium</taxon>
    </lineage>
</organism>
<name>A0ABX2IGD2_9RHOO</name>
<feature type="chain" id="PRO_5046207469" evidence="1">
    <location>
        <begin position="22"/>
        <end position="370"/>
    </location>
</feature>
<accession>A0ABX2IGD2</accession>